<accession>A0A6A7BWT4</accession>
<organism evidence="1 2">
    <name type="scientific">Piedraia hortae CBS 480.64</name>
    <dbReference type="NCBI Taxonomy" id="1314780"/>
    <lineage>
        <taxon>Eukaryota</taxon>
        <taxon>Fungi</taxon>
        <taxon>Dikarya</taxon>
        <taxon>Ascomycota</taxon>
        <taxon>Pezizomycotina</taxon>
        <taxon>Dothideomycetes</taxon>
        <taxon>Dothideomycetidae</taxon>
        <taxon>Capnodiales</taxon>
        <taxon>Piedraiaceae</taxon>
        <taxon>Piedraia</taxon>
    </lineage>
</organism>
<dbReference type="EMBL" id="MU005992">
    <property type="protein sequence ID" value="KAF2859457.1"/>
    <property type="molecule type" value="Genomic_DNA"/>
</dbReference>
<gene>
    <name evidence="1" type="ORF">K470DRAFT_97081</name>
</gene>
<keyword evidence="2" id="KW-1185">Reference proteome</keyword>
<name>A0A6A7BWT4_9PEZI</name>
<protein>
    <submittedName>
        <fullName evidence="1">Uncharacterized protein</fullName>
    </submittedName>
</protein>
<evidence type="ECO:0000313" key="2">
    <source>
        <dbReference type="Proteomes" id="UP000799421"/>
    </source>
</evidence>
<dbReference type="AlphaFoldDB" id="A0A6A7BWT4"/>
<reference evidence="1" key="1">
    <citation type="journal article" date="2020" name="Stud. Mycol.">
        <title>101 Dothideomycetes genomes: a test case for predicting lifestyles and emergence of pathogens.</title>
        <authorList>
            <person name="Haridas S."/>
            <person name="Albert R."/>
            <person name="Binder M."/>
            <person name="Bloem J."/>
            <person name="Labutti K."/>
            <person name="Salamov A."/>
            <person name="Andreopoulos B."/>
            <person name="Baker S."/>
            <person name="Barry K."/>
            <person name="Bills G."/>
            <person name="Bluhm B."/>
            <person name="Cannon C."/>
            <person name="Castanera R."/>
            <person name="Culley D."/>
            <person name="Daum C."/>
            <person name="Ezra D."/>
            <person name="Gonzalez J."/>
            <person name="Henrissat B."/>
            <person name="Kuo A."/>
            <person name="Liang C."/>
            <person name="Lipzen A."/>
            <person name="Lutzoni F."/>
            <person name="Magnuson J."/>
            <person name="Mondo S."/>
            <person name="Nolan M."/>
            <person name="Ohm R."/>
            <person name="Pangilinan J."/>
            <person name="Park H.-J."/>
            <person name="Ramirez L."/>
            <person name="Alfaro M."/>
            <person name="Sun H."/>
            <person name="Tritt A."/>
            <person name="Yoshinaga Y."/>
            <person name="Zwiers L.-H."/>
            <person name="Turgeon B."/>
            <person name="Goodwin S."/>
            <person name="Spatafora J."/>
            <person name="Crous P."/>
            <person name="Grigoriev I."/>
        </authorList>
    </citation>
    <scope>NUCLEOTIDE SEQUENCE</scope>
    <source>
        <strain evidence="1">CBS 480.64</strain>
    </source>
</reference>
<evidence type="ECO:0000313" key="1">
    <source>
        <dbReference type="EMBL" id="KAF2859457.1"/>
    </source>
</evidence>
<proteinExistence type="predicted"/>
<dbReference type="Proteomes" id="UP000799421">
    <property type="component" value="Unassembled WGS sequence"/>
</dbReference>
<sequence length="62" mass="6952">MEDVSPGAWLRQRTLSRRMPFGPGRELEQSCSASLLWTSDGFHSEVSHTLLTASPFTNLEVM</sequence>